<keyword evidence="2" id="KW-1185">Reference proteome</keyword>
<comment type="caution">
    <text evidence="1">The sequence shown here is derived from an EMBL/GenBank/DDBJ whole genome shotgun (WGS) entry which is preliminary data.</text>
</comment>
<name>A0ABT4QU18_9HYPH</name>
<accession>A0ABT4QU18</accession>
<dbReference type="Proteomes" id="UP001152178">
    <property type="component" value="Unassembled WGS sequence"/>
</dbReference>
<sequence length="79" mass="8833">MKIMLFHFYGTGEGRSIIEWMADLTVRAPFPHVGSMKESAALAAAKHEARTAVGYALLRAIAEGEQLWTQRRSHHEKPA</sequence>
<organism evidence="1 2">
    <name type="scientific">Mesorhizobium qingshengii</name>
    <dbReference type="NCBI Taxonomy" id="1165689"/>
    <lineage>
        <taxon>Bacteria</taxon>
        <taxon>Pseudomonadati</taxon>
        <taxon>Pseudomonadota</taxon>
        <taxon>Alphaproteobacteria</taxon>
        <taxon>Hyphomicrobiales</taxon>
        <taxon>Phyllobacteriaceae</taxon>
        <taxon>Mesorhizobium</taxon>
    </lineage>
</organism>
<protein>
    <submittedName>
        <fullName evidence="1">Uncharacterized protein</fullName>
    </submittedName>
</protein>
<dbReference type="RefSeq" id="WP_269905563.1">
    <property type="nucleotide sequence ID" value="NZ_JAPFQA010000004.1"/>
</dbReference>
<evidence type="ECO:0000313" key="1">
    <source>
        <dbReference type="EMBL" id="MCZ8545069.1"/>
    </source>
</evidence>
<gene>
    <name evidence="1" type="ORF">OOJ09_12820</name>
</gene>
<proteinExistence type="predicted"/>
<reference evidence="1" key="1">
    <citation type="submission" date="2022-11" db="EMBL/GenBank/DDBJ databases">
        <authorList>
            <person name="Coimbra C."/>
        </authorList>
    </citation>
    <scope>NUCLEOTIDE SEQUENCE</scope>
    <source>
        <strain evidence="1">Jales19</strain>
    </source>
</reference>
<evidence type="ECO:0000313" key="2">
    <source>
        <dbReference type="Proteomes" id="UP001152178"/>
    </source>
</evidence>
<dbReference type="EMBL" id="JAPFQA010000004">
    <property type="protein sequence ID" value="MCZ8545069.1"/>
    <property type="molecule type" value="Genomic_DNA"/>
</dbReference>